<sequence length="342" mass="37875">MDFSASNRHGGATAAPPPSPSDHRSSAATSATAEDLCRLLHRLPPSLSLPSSRLKPRPPPTINFSNSQNTPNGPNGPNGLNGLNVQLGFFQLTHHGLPAQVAESAESDSLALLSLTREDKNRFSSSKAWPVGFDVDGEGESVWVDESCLAEWTRLGELAGELEKIGLGVMEGLMVKVARCGIPPRMRSLMRVSRCAGEEREYPYIVSLEYQIRKREYELLGESGWVTVRPEVGSVLVTVGDVAQVWSNGKLKKVRGKRVIEDGSSAPCVTMSLLITLPTESTVSVAPLPRIKPIQTDQDDATKEEEEEIDEEFNPFSFEDYAWRVYHERFLSRDPLDRYRRR</sequence>
<proteinExistence type="predicted"/>
<gene>
    <name evidence="3" type="ORF">Scep_015534</name>
</gene>
<feature type="domain" description="Isopenicillin N synthase-like Fe(2+) 2OG dioxygenase" evidence="2">
    <location>
        <begin position="206"/>
        <end position="255"/>
    </location>
</feature>
<accession>A0AAP0J3E4</accession>
<dbReference type="SUPFAM" id="SSF51197">
    <property type="entry name" value="Clavaminate synthase-like"/>
    <property type="match status" value="1"/>
</dbReference>
<evidence type="ECO:0000313" key="4">
    <source>
        <dbReference type="Proteomes" id="UP001419268"/>
    </source>
</evidence>
<dbReference type="PANTHER" id="PTHR34945:SF2">
    <property type="entry name" value="2-OXOGLUTARATE (2OG) AND FE(II)-DEPENDENT OXYGENASE SUPERFAMILY PROTEIN"/>
    <property type="match status" value="1"/>
</dbReference>
<dbReference type="InterPro" id="IPR044861">
    <property type="entry name" value="IPNS-like_FE2OG_OXY"/>
</dbReference>
<dbReference type="AlphaFoldDB" id="A0AAP0J3E4"/>
<comment type="caution">
    <text evidence="3">The sequence shown here is derived from an EMBL/GenBank/DDBJ whole genome shotgun (WGS) entry which is preliminary data.</text>
</comment>
<dbReference type="Proteomes" id="UP001419268">
    <property type="component" value="Unassembled WGS sequence"/>
</dbReference>
<dbReference type="PANTHER" id="PTHR34945">
    <property type="entry name" value="2-OXOGLUTARATE (2OG) AND FE(II)-DEPENDENT OXYGENASE SUPERFAMILY PROTEIN"/>
    <property type="match status" value="1"/>
</dbReference>
<dbReference type="InterPro" id="IPR027443">
    <property type="entry name" value="IPNS-like_sf"/>
</dbReference>
<feature type="region of interest" description="Disordered" evidence="1">
    <location>
        <begin position="47"/>
        <end position="80"/>
    </location>
</feature>
<evidence type="ECO:0000259" key="2">
    <source>
        <dbReference type="Pfam" id="PF03171"/>
    </source>
</evidence>
<feature type="region of interest" description="Disordered" evidence="1">
    <location>
        <begin position="1"/>
        <end position="33"/>
    </location>
</feature>
<dbReference type="Pfam" id="PF03171">
    <property type="entry name" value="2OG-FeII_Oxy"/>
    <property type="match status" value="1"/>
</dbReference>
<organism evidence="3 4">
    <name type="scientific">Stephania cephalantha</name>
    <dbReference type="NCBI Taxonomy" id="152367"/>
    <lineage>
        <taxon>Eukaryota</taxon>
        <taxon>Viridiplantae</taxon>
        <taxon>Streptophyta</taxon>
        <taxon>Embryophyta</taxon>
        <taxon>Tracheophyta</taxon>
        <taxon>Spermatophyta</taxon>
        <taxon>Magnoliopsida</taxon>
        <taxon>Ranunculales</taxon>
        <taxon>Menispermaceae</taxon>
        <taxon>Menispermoideae</taxon>
        <taxon>Cissampelideae</taxon>
        <taxon>Stephania</taxon>
    </lineage>
</organism>
<protein>
    <recommendedName>
        <fullName evidence="2">Isopenicillin N synthase-like Fe(2+) 2OG dioxygenase domain-containing protein</fullName>
    </recommendedName>
</protein>
<dbReference type="EMBL" id="JBBNAG010000006">
    <property type="protein sequence ID" value="KAK9126688.1"/>
    <property type="molecule type" value="Genomic_DNA"/>
</dbReference>
<evidence type="ECO:0000313" key="3">
    <source>
        <dbReference type="EMBL" id="KAK9126688.1"/>
    </source>
</evidence>
<dbReference type="Gene3D" id="2.60.120.330">
    <property type="entry name" value="B-lactam Antibiotic, Isopenicillin N Synthase, Chain"/>
    <property type="match status" value="1"/>
</dbReference>
<feature type="compositionally biased region" description="Low complexity" evidence="1">
    <location>
        <begin position="71"/>
        <end position="80"/>
    </location>
</feature>
<reference evidence="3 4" key="1">
    <citation type="submission" date="2024-01" db="EMBL/GenBank/DDBJ databases">
        <title>Genome assemblies of Stephania.</title>
        <authorList>
            <person name="Yang L."/>
        </authorList>
    </citation>
    <scope>NUCLEOTIDE SEQUENCE [LARGE SCALE GENOMIC DNA]</scope>
    <source>
        <strain evidence="3">JXDWG</strain>
        <tissue evidence="3">Leaf</tissue>
    </source>
</reference>
<name>A0AAP0J3E4_9MAGN</name>
<keyword evidence="4" id="KW-1185">Reference proteome</keyword>
<evidence type="ECO:0000256" key="1">
    <source>
        <dbReference type="SAM" id="MobiDB-lite"/>
    </source>
</evidence>